<dbReference type="Proteomes" id="UP000824125">
    <property type="component" value="Unassembled WGS sequence"/>
</dbReference>
<organism evidence="1 2">
    <name type="scientific">Candidatus Scybalenecus merdavium</name>
    <dbReference type="NCBI Taxonomy" id="2840939"/>
    <lineage>
        <taxon>Bacteria</taxon>
        <taxon>Bacillati</taxon>
        <taxon>Bacillota</taxon>
        <taxon>Clostridia</taxon>
        <taxon>Eubacteriales</taxon>
        <taxon>Oscillospiraceae</taxon>
        <taxon>Oscillospiraceae incertae sedis</taxon>
        <taxon>Candidatus Scybalenecus</taxon>
    </lineage>
</organism>
<gene>
    <name evidence="1" type="ORF">IAD23_05600</name>
</gene>
<dbReference type="InterPro" id="IPR036412">
    <property type="entry name" value="HAD-like_sf"/>
</dbReference>
<evidence type="ECO:0000313" key="2">
    <source>
        <dbReference type="Proteomes" id="UP000824125"/>
    </source>
</evidence>
<dbReference type="Gene3D" id="1.20.1440.100">
    <property type="entry name" value="SG protein - dephosphorylation function"/>
    <property type="match status" value="1"/>
</dbReference>
<reference evidence="1" key="1">
    <citation type="submission" date="2020-10" db="EMBL/GenBank/DDBJ databases">
        <authorList>
            <person name="Gilroy R."/>
        </authorList>
    </citation>
    <scope>NUCLEOTIDE SEQUENCE</scope>
    <source>
        <strain evidence="1">CHK176-6737</strain>
    </source>
</reference>
<dbReference type="SUPFAM" id="SSF56784">
    <property type="entry name" value="HAD-like"/>
    <property type="match status" value="1"/>
</dbReference>
<comment type="caution">
    <text evidence="1">The sequence shown here is derived from an EMBL/GenBank/DDBJ whole genome shotgun (WGS) entry which is preliminary data.</text>
</comment>
<dbReference type="Gene3D" id="3.40.50.1000">
    <property type="entry name" value="HAD superfamily/HAD-like"/>
    <property type="match status" value="1"/>
</dbReference>
<accession>A0A9D1MV97</accession>
<reference evidence="1" key="2">
    <citation type="journal article" date="2021" name="PeerJ">
        <title>Extensive microbial diversity within the chicken gut microbiome revealed by metagenomics and culture.</title>
        <authorList>
            <person name="Gilroy R."/>
            <person name="Ravi A."/>
            <person name="Getino M."/>
            <person name="Pursley I."/>
            <person name="Horton D.L."/>
            <person name="Alikhan N.F."/>
            <person name="Baker D."/>
            <person name="Gharbi K."/>
            <person name="Hall N."/>
            <person name="Watson M."/>
            <person name="Adriaenssens E.M."/>
            <person name="Foster-Nyarko E."/>
            <person name="Jarju S."/>
            <person name="Secka A."/>
            <person name="Antonio M."/>
            <person name="Oren A."/>
            <person name="Chaudhuri R.R."/>
            <person name="La Ragione R."/>
            <person name="Hildebrand F."/>
            <person name="Pallen M.J."/>
        </authorList>
    </citation>
    <scope>NUCLEOTIDE SEQUENCE</scope>
    <source>
        <strain evidence="1">CHK176-6737</strain>
    </source>
</reference>
<sequence length="187" mass="21760">MRVLDFDNTIYRGESVLDFYLYSLRYNPAAVRYVFLVVSYALRYKLGKMTLEQLEAGCAKYAHAYVASFAEPEKMVVSFWDRHMKKIKSWYKPQPDDVILTASFNVMMDEVCRRLGVQHCICSVINKETLQVEYLNFNRNKKTAFLKQFGPAARIDAFYTDNASDLPMLDISETAFLVHGSYIRQIK</sequence>
<dbReference type="GO" id="GO:0016787">
    <property type="term" value="F:hydrolase activity"/>
    <property type="evidence" value="ECO:0007669"/>
    <property type="project" value="UniProtKB-KW"/>
</dbReference>
<protein>
    <submittedName>
        <fullName evidence="1">Haloacid dehalogenase-like hydrolase</fullName>
    </submittedName>
</protein>
<keyword evidence="1" id="KW-0378">Hydrolase</keyword>
<dbReference type="InterPro" id="IPR023214">
    <property type="entry name" value="HAD_sf"/>
</dbReference>
<dbReference type="AlphaFoldDB" id="A0A9D1MV97"/>
<proteinExistence type="predicted"/>
<evidence type="ECO:0000313" key="1">
    <source>
        <dbReference type="EMBL" id="HIU69418.1"/>
    </source>
</evidence>
<name>A0A9D1MV97_9FIRM</name>
<dbReference type="EMBL" id="DVNM01000030">
    <property type="protein sequence ID" value="HIU69418.1"/>
    <property type="molecule type" value="Genomic_DNA"/>
</dbReference>
<dbReference type="Pfam" id="PF12710">
    <property type="entry name" value="HAD"/>
    <property type="match status" value="1"/>
</dbReference>